<evidence type="ECO:0000313" key="3">
    <source>
        <dbReference type="Proteomes" id="UP000178815"/>
    </source>
</evidence>
<evidence type="ECO:0000256" key="1">
    <source>
        <dbReference type="SAM" id="Phobius"/>
    </source>
</evidence>
<protein>
    <submittedName>
        <fullName evidence="2">Uncharacterized protein</fullName>
    </submittedName>
</protein>
<proteinExistence type="predicted"/>
<comment type="caution">
    <text evidence="2">The sequence shown here is derived from an EMBL/GenBank/DDBJ whole genome shotgun (WGS) entry which is preliminary data.</text>
</comment>
<keyword evidence="1" id="KW-1133">Transmembrane helix</keyword>
<dbReference type="EMBL" id="MFKU01000010">
    <property type="protein sequence ID" value="OGG48607.1"/>
    <property type="molecule type" value="Genomic_DNA"/>
</dbReference>
<dbReference type="AlphaFoldDB" id="A0A1F6CHX6"/>
<dbReference type="STRING" id="1798481.A2678_01945"/>
<feature type="transmembrane region" description="Helical" evidence="1">
    <location>
        <begin position="6"/>
        <end position="28"/>
    </location>
</feature>
<organism evidence="2 3">
    <name type="scientific">Candidatus Kaiserbacteria bacterium RIFCSPHIGHO2_01_FULL_53_31</name>
    <dbReference type="NCBI Taxonomy" id="1798481"/>
    <lineage>
        <taxon>Bacteria</taxon>
        <taxon>Candidatus Kaiseribacteriota</taxon>
    </lineage>
</organism>
<evidence type="ECO:0000313" key="2">
    <source>
        <dbReference type="EMBL" id="OGG48607.1"/>
    </source>
</evidence>
<gene>
    <name evidence="2" type="ORF">A2678_01945</name>
</gene>
<dbReference type="Proteomes" id="UP000178815">
    <property type="component" value="Unassembled WGS sequence"/>
</dbReference>
<name>A0A1F6CHX6_9BACT</name>
<accession>A0A1F6CHX6</accession>
<keyword evidence="1" id="KW-0472">Membrane</keyword>
<reference evidence="2 3" key="1">
    <citation type="journal article" date="2016" name="Nat. Commun.">
        <title>Thousands of microbial genomes shed light on interconnected biogeochemical processes in an aquifer system.</title>
        <authorList>
            <person name="Anantharaman K."/>
            <person name="Brown C.T."/>
            <person name="Hug L.A."/>
            <person name="Sharon I."/>
            <person name="Castelle C.J."/>
            <person name="Probst A.J."/>
            <person name="Thomas B.C."/>
            <person name="Singh A."/>
            <person name="Wilkins M.J."/>
            <person name="Karaoz U."/>
            <person name="Brodie E.L."/>
            <person name="Williams K.H."/>
            <person name="Hubbard S.S."/>
            <person name="Banfield J.F."/>
        </authorList>
    </citation>
    <scope>NUCLEOTIDE SEQUENCE [LARGE SCALE GENOMIC DNA]</scope>
</reference>
<sequence length="137" mass="13940">MSHTRLWAAAAIIASIVIVGFIISVPSVRDGASVAKQAATATTVPTVTLRDTFKKGVHTITGSVDAPNVCSRASSNATLTGDASSTERIHVAITLSVDEGICLQVPTSLDFSTTVTGQAGLPITATVNGMDATTTVL</sequence>
<keyword evidence="1" id="KW-0812">Transmembrane</keyword>